<accession>A0ACB7UBK9</accession>
<reference evidence="2" key="1">
    <citation type="journal article" date="2022" name="Nat. Commun.">
        <title>Chromosome evolution and the genetic basis of agronomically important traits in greater yam.</title>
        <authorList>
            <person name="Bredeson J.V."/>
            <person name="Lyons J.B."/>
            <person name="Oniyinde I.O."/>
            <person name="Okereke N.R."/>
            <person name="Kolade O."/>
            <person name="Nnabue I."/>
            <person name="Nwadili C.O."/>
            <person name="Hribova E."/>
            <person name="Parker M."/>
            <person name="Nwogha J."/>
            <person name="Shu S."/>
            <person name="Carlson J."/>
            <person name="Kariba R."/>
            <person name="Muthemba S."/>
            <person name="Knop K."/>
            <person name="Barton G.J."/>
            <person name="Sherwood A.V."/>
            <person name="Lopez-Montes A."/>
            <person name="Asiedu R."/>
            <person name="Jamnadass R."/>
            <person name="Muchugi A."/>
            <person name="Goodstein D."/>
            <person name="Egesi C.N."/>
            <person name="Featherston J."/>
            <person name="Asfaw A."/>
            <person name="Simpson G.G."/>
            <person name="Dolezel J."/>
            <person name="Hendre P.S."/>
            <person name="Van Deynze A."/>
            <person name="Kumar P.L."/>
            <person name="Obidiegwu J.E."/>
            <person name="Bhattacharjee R."/>
            <person name="Rokhsar D.S."/>
        </authorList>
    </citation>
    <scope>NUCLEOTIDE SEQUENCE [LARGE SCALE GENOMIC DNA]</scope>
    <source>
        <strain evidence="2">cv. TDa95/00328</strain>
    </source>
</reference>
<proteinExistence type="predicted"/>
<sequence>MRIQCSACEAAEARVLCCADEAALCFECDQKVHAANKLAGKHQRVPLLVPEPPAPRVPKCDICQEAAGYFFCLEDRALLCRKCDIAIHTANSFVSAHQRFLVTGVRVDLESTEHAVSSAKEPVNTALRITESSSKPLRKRSASPPLYGEASGAFSSQLCNNNGLVTNNVPFSSGTTPGSLTDWPLDDFFGLTDFNQNYGFTKHASKTDSGKLGSSEGSPLNLSIDENLDSEDCLGRVPEISWMVPEIPSPPTASGLHWQKNLHYPASENVVSVPDISSSPIPQRYHSAVMTKRRRYA</sequence>
<evidence type="ECO:0000313" key="2">
    <source>
        <dbReference type="Proteomes" id="UP000827976"/>
    </source>
</evidence>
<protein>
    <submittedName>
        <fullName evidence="1">Zinc finger RING/FYVE/PHD-type protein</fullName>
    </submittedName>
</protein>
<gene>
    <name evidence="1" type="ORF">IHE45_17G039100</name>
</gene>
<name>A0ACB7UBK9_DIOAL</name>
<organism evidence="1 2">
    <name type="scientific">Dioscorea alata</name>
    <name type="common">Purple yam</name>
    <dbReference type="NCBI Taxonomy" id="55571"/>
    <lineage>
        <taxon>Eukaryota</taxon>
        <taxon>Viridiplantae</taxon>
        <taxon>Streptophyta</taxon>
        <taxon>Embryophyta</taxon>
        <taxon>Tracheophyta</taxon>
        <taxon>Spermatophyta</taxon>
        <taxon>Magnoliopsida</taxon>
        <taxon>Liliopsida</taxon>
        <taxon>Dioscoreales</taxon>
        <taxon>Dioscoreaceae</taxon>
        <taxon>Dioscorea</taxon>
    </lineage>
</organism>
<keyword evidence="2" id="KW-1185">Reference proteome</keyword>
<dbReference type="Proteomes" id="UP000827976">
    <property type="component" value="Chromosome 17"/>
</dbReference>
<comment type="caution">
    <text evidence="1">The sequence shown here is derived from an EMBL/GenBank/DDBJ whole genome shotgun (WGS) entry which is preliminary data.</text>
</comment>
<evidence type="ECO:0000313" key="1">
    <source>
        <dbReference type="EMBL" id="KAH7657710.1"/>
    </source>
</evidence>
<dbReference type="EMBL" id="CM037027">
    <property type="protein sequence ID" value="KAH7657710.1"/>
    <property type="molecule type" value="Genomic_DNA"/>
</dbReference>